<evidence type="ECO:0000256" key="9">
    <source>
        <dbReference type="ARBA" id="ARBA00022729"/>
    </source>
</evidence>
<comment type="PTM">
    <text evidence="14">Proteolytically cleaved before the transmembrane segment to yield the secreted ectodomain incorporated in the zona pellucida.</text>
</comment>
<dbReference type="GO" id="GO:0035803">
    <property type="term" value="P:egg coat formation"/>
    <property type="evidence" value="ECO:0007669"/>
    <property type="project" value="UniProtKB-UniRule"/>
</dbReference>
<keyword evidence="9 14" id="KW-0732">Signal</keyword>
<dbReference type="GO" id="GO:0032190">
    <property type="term" value="F:acrosin binding"/>
    <property type="evidence" value="ECO:0007669"/>
    <property type="project" value="TreeGrafter"/>
</dbReference>
<keyword evidence="17" id="KW-1185">Reference proteome</keyword>
<reference evidence="16 17" key="1">
    <citation type="journal article" date="2018" name="Nat. Ecol. Evol.">
        <title>Shark genomes provide insights into elasmobranch evolution and the origin of vertebrates.</title>
        <authorList>
            <person name="Hara Y"/>
            <person name="Yamaguchi K"/>
            <person name="Onimaru K"/>
            <person name="Kadota M"/>
            <person name="Koyanagi M"/>
            <person name="Keeley SD"/>
            <person name="Tatsumi K"/>
            <person name="Tanaka K"/>
            <person name="Motone F"/>
            <person name="Kageyama Y"/>
            <person name="Nozu R"/>
            <person name="Adachi N"/>
            <person name="Nishimura O"/>
            <person name="Nakagawa R"/>
            <person name="Tanegashima C"/>
            <person name="Kiyatake I"/>
            <person name="Matsumoto R"/>
            <person name="Murakumo K"/>
            <person name="Nishida K"/>
            <person name="Terakita A"/>
            <person name="Kuratani S"/>
            <person name="Sato K"/>
            <person name="Hyodo S Kuraku.S."/>
        </authorList>
    </citation>
    <scope>NUCLEOTIDE SEQUENCE [LARGE SCALE GENOMIC DNA]</scope>
</reference>
<dbReference type="GO" id="GO:0005886">
    <property type="term" value="C:plasma membrane"/>
    <property type="evidence" value="ECO:0007669"/>
    <property type="project" value="UniProtKB-SubCell"/>
</dbReference>
<dbReference type="Pfam" id="PF00100">
    <property type="entry name" value="Zona_pellucida"/>
    <property type="match status" value="1"/>
</dbReference>
<comment type="caution">
    <text evidence="16">The sequence shown here is derived from an EMBL/GenBank/DDBJ whole genome shotgun (WGS) entry which is preliminary data.</text>
</comment>
<organism evidence="16 17">
    <name type="scientific">Chiloscyllium punctatum</name>
    <name type="common">Brownbanded bambooshark</name>
    <name type="synonym">Hemiscyllium punctatum</name>
    <dbReference type="NCBI Taxonomy" id="137246"/>
    <lineage>
        <taxon>Eukaryota</taxon>
        <taxon>Metazoa</taxon>
        <taxon>Chordata</taxon>
        <taxon>Craniata</taxon>
        <taxon>Vertebrata</taxon>
        <taxon>Chondrichthyes</taxon>
        <taxon>Elasmobranchii</taxon>
        <taxon>Galeomorphii</taxon>
        <taxon>Galeoidea</taxon>
        <taxon>Orectolobiformes</taxon>
        <taxon>Hemiscylliidae</taxon>
        <taxon>Chiloscyllium</taxon>
    </lineage>
</organism>
<dbReference type="GO" id="GO:0035805">
    <property type="term" value="C:egg coat"/>
    <property type="evidence" value="ECO:0007669"/>
    <property type="project" value="UniProtKB-SubCell"/>
</dbReference>
<comment type="domain">
    <text evidence="14">The ZP domain is involved in the polymerization of the ZP proteins to form the zona pellucida.</text>
</comment>
<dbReference type="GO" id="GO:0035804">
    <property type="term" value="F:structural constituent of egg coat"/>
    <property type="evidence" value="ECO:0007669"/>
    <property type="project" value="UniProtKB-UniRule"/>
</dbReference>
<dbReference type="Proteomes" id="UP000287033">
    <property type="component" value="Unassembled WGS sequence"/>
</dbReference>
<dbReference type="GO" id="GO:0007339">
    <property type="term" value="P:binding of sperm to zona pellucida"/>
    <property type="evidence" value="ECO:0007669"/>
    <property type="project" value="UniProtKB-UniRule"/>
</dbReference>
<dbReference type="GO" id="GO:2000344">
    <property type="term" value="P:positive regulation of acrosome reaction"/>
    <property type="evidence" value="ECO:0007669"/>
    <property type="project" value="UniProtKB-UniRule"/>
</dbReference>
<evidence type="ECO:0000256" key="13">
    <source>
        <dbReference type="ARBA" id="ARBA00023180"/>
    </source>
</evidence>
<feature type="domain" description="ZP" evidence="15">
    <location>
        <begin position="79"/>
        <end position="342"/>
    </location>
</feature>
<comment type="similarity">
    <text evidence="2 14">Belongs to the ZP domain family. ZPC subfamily.</text>
</comment>
<dbReference type="FunFam" id="2.60.40.4100:FF:000002">
    <property type="entry name" value="Zona pellucida sperm-binding protein 3"/>
    <property type="match status" value="1"/>
</dbReference>
<dbReference type="Gene3D" id="2.60.40.4100">
    <property type="entry name" value="Zona pellucida, ZP-C domain"/>
    <property type="match status" value="1"/>
</dbReference>
<keyword evidence="10 14" id="KW-1133">Transmembrane helix</keyword>
<protein>
    <recommendedName>
        <fullName evidence="3 14">Zona pellucida sperm-binding protein 3</fullName>
    </recommendedName>
</protein>
<keyword evidence="8 14" id="KW-0812">Transmembrane</keyword>
<sequence>MVELFGIMGDFMMRCLFPVLMLIGVVCCSDTWQQFLNQRFPWGIVRVSPIPERVSSHGDSSFPVSEVVSVSPLQTVMVQCGEHNLLVRAQLDLFGTGHLIKAADLTLGAVGCQPTRVYPENHTVLFDYGLHECGSRLQITGDFLIYTTHLTHTPNYPGSVIVRTNGAAVPIECRYLRKGNVSSNPIDPTWIPFSSTRSGEGHLSFSLRLMNGDWLTERPSTVYSLGDLIHIEASVSMANHIPLKLYIDRCVATLSPDKDSTLKYRIIDYNGCLLDSKAEDSFSTFVLLGNGQEPDKVRFDLDAFRFYGDEHSMIFITCHLKVAAVDQGDSRNKACVELVVMVALMVVVCLISASLLALVLYRKRKQTPINL</sequence>
<evidence type="ECO:0000256" key="8">
    <source>
        <dbReference type="ARBA" id="ARBA00022692"/>
    </source>
</evidence>
<evidence type="ECO:0000256" key="14">
    <source>
        <dbReference type="RuleBase" id="RU367066"/>
    </source>
</evidence>
<dbReference type="EMBL" id="BEZZ01001602">
    <property type="protein sequence ID" value="GCC19785.1"/>
    <property type="molecule type" value="Genomic_DNA"/>
</dbReference>
<evidence type="ECO:0000256" key="4">
    <source>
        <dbReference type="ARBA" id="ARBA00022475"/>
    </source>
</evidence>
<gene>
    <name evidence="16" type="ORF">chiPu_0018529</name>
</gene>
<dbReference type="FunFam" id="2.60.40.3210:FF:000001">
    <property type="entry name" value="Zona pellucida sperm-binding protein 3"/>
    <property type="match status" value="1"/>
</dbReference>
<keyword evidence="5 14" id="KW-0964">Secreted</keyword>
<evidence type="ECO:0000256" key="10">
    <source>
        <dbReference type="ARBA" id="ARBA00022989"/>
    </source>
</evidence>
<dbReference type="InterPro" id="IPR017977">
    <property type="entry name" value="ZP_dom_CS"/>
</dbReference>
<proteinExistence type="inferred from homology"/>
<evidence type="ECO:0000256" key="12">
    <source>
        <dbReference type="ARBA" id="ARBA00023157"/>
    </source>
</evidence>
<dbReference type="InterPro" id="IPR055355">
    <property type="entry name" value="ZP-C"/>
</dbReference>
<dbReference type="InterPro" id="IPR048290">
    <property type="entry name" value="ZP_chr"/>
</dbReference>
<dbReference type="PROSITE" id="PS51034">
    <property type="entry name" value="ZP_2"/>
    <property type="match status" value="1"/>
</dbReference>
<dbReference type="InterPro" id="IPR042235">
    <property type="entry name" value="ZP-C_dom"/>
</dbReference>
<keyword evidence="13" id="KW-0325">Glycoprotein</keyword>
<dbReference type="Pfam" id="PF23344">
    <property type="entry name" value="ZP-N"/>
    <property type="match status" value="1"/>
</dbReference>
<keyword evidence="12 14" id="KW-1015">Disulfide bond</keyword>
<dbReference type="PRINTS" id="PR00023">
    <property type="entry name" value="ZPELLUCIDA"/>
</dbReference>
<keyword evidence="4 14" id="KW-1003">Cell membrane</keyword>
<evidence type="ECO:0000256" key="2">
    <source>
        <dbReference type="ARBA" id="ARBA00006735"/>
    </source>
</evidence>
<accession>A0A401RNP6</accession>
<evidence type="ECO:0000256" key="7">
    <source>
        <dbReference type="ARBA" id="ARBA00022685"/>
    </source>
</evidence>
<dbReference type="Gene3D" id="2.60.40.3210">
    <property type="entry name" value="Zona pellucida, ZP-N domain"/>
    <property type="match status" value="1"/>
</dbReference>
<dbReference type="PROSITE" id="PS00682">
    <property type="entry name" value="ZP_1"/>
    <property type="match status" value="1"/>
</dbReference>
<keyword evidence="11 14" id="KW-0472">Membrane</keyword>
<feature type="transmembrane region" description="Helical" evidence="14">
    <location>
        <begin position="338"/>
        <end position="361"/>
    </location>
</feature>
<dbReference type="PANTHER" id="PTHR11576">
    <property type="entry name" value="ZONA PELLUCIDA SPERM-BINDING PROTEIN 3"/>
    <property type="match status" value="1"/>
</dbReference>
<evidence type="ECO:0000256" key="6">
    <source>
        <dbReference type="ARBA" id="ARBA00022530"/>
    </source>
</evidence>
<dbReference type="AlphaFoldDB" id="A0A401RNP6"/>
<dbReference type="OrthoDB" id="8880842at2759"/>
<evidence type="ECO:0000259" key="15">
    <source>
        <dbReference type="PROSITE" id="PS51034"/>
    </source>
</evidence>
<keyword evidence="6 14" id="KW-0272">Extracellular matrix</keyword>
<dbReference type="PANTHER" id="PTHR11576:SF2">
    <property type="entry name" value="ZONA PELLUCIDA SPERM-BINDING PROTEIN 3"/>
    <property type="match status" value="1"/>
</dbReference>
<evidence type="ECO:0000256" key="5">
    <source>
        <dbReference type="ARBA" id="ARBA00022525"/>
    </source>
</evidence>
<evidence type="ECO:0000256" key="11">
    <source>
        <dbReference type="ARBA" id="ARBA00023136"/>
    </source>
</evidence>
<evidence type="ECO:0000313" key="17">
    <source>
        <dbReference type="Proteomes" id="UP000287033"/>
    </source>
</evidence>
<dbReference type="STRING" id="137246.A0A401RNP6"/>
<evidence type="ECO:0000313" key="16">
    <source>
        <dbReference type="EMBL" id="GCC19785.1"/>
    </source>
</evidence>
<dbReference type="SMART" id="SM00241">
    <property type="entry name" value="ZP"/>
    <property type="match status" value="1"/>
</dbReference>
<comment type="function">
    <text evidence="14">Component of the zona pellucida, an extracellular matrix surrounding oocytes which mediates sperm binding, induction of the acrosome reaction and prevents post-fertilization polyspermy. The zona pellucida is composed of 3 to 4 glycoproteins, ZP1, ZP2, ZP3, and ZP4. ZP3 is essential for sperm binding and zona matrix formation.</text>
</comment>
<name>A0A401RNP6_CHIPU</name>
<comment type="subcellular location">
    <subcellularLocation>
        <location evidence="1">Secreted</location>
        <location evidence="1">Extracellular space</location>
        <location evidence="1">Extracellular matrix</location>
    </subcellularLocation>
    <subcellularLocation>
        <location evidence="14">Zona pellucida</location>
    </subcellularLocation>
    <subcellularLocation>
        <location evidence="14">Cell membrane</location>
        <topology evidence="14">Single-pass type I membrane protein</topology>
    </subcellularLocation>
</comment>
<evidence type="ECO:0000256" key="3">
    <source>
        <dbReference type="ARBA" id="ARBA00017980"/>
    </source>
</evidence>
<evidence type="ECO:0000256" key="1">
    <source>
        <dbReference type="ARBA" id="ARBA00004498"/>
    </source>
</evidence>
<dbReference type="InterPro" id="IPR001507">
    <property type="entry name" value="ZP_dom"/>
</dbReference>
<dbReference type="InterPro" id="IPR055356">
    <property type="entry name" value="ZP-N"/>
</dbReference>
<keyword evidence="7 14" id="KW-0165">Cleavage on pair of basic residues</keyword>